<keyword evidence="1" id="KW-0812">Transmembrane</keyword>
<feature type="transmembrane region" description="Helical" evidence="1">
    <location>
        <begin position="53"/>
        <end position="75"/>
    </location>
</feature>
<dbReference type="Gene3D" id="2.40.410.10">
    <property type="entry name" value="putative membrane protein from Corynebacterium diphtheriae superfamily"/>
    <property type="match status" value="1"/>
</dbReference>
<evidence type="ECO:0000313" key="2">
    <source>
        <dbReference type="EMBL" id="HIW96350.1"/>
    </source>
</evidence>
<dbReference type="Proteomes" id="UP000824189">
    <property type="component" value="Unassembled WGS sequence"/>
</dbReference>
<comment type="caution">
    <text evidence="2">The sequence shown here is derived from an EMBL/GenBank/DDBJ whole genome shotgun (WGS) entry which is preliminary data.</text>
</comment>
<reference evidence="2" key="2">
    <citation type="submission" date="2021-04" db="EMBL/GenBank/DDBJ databases">
        <authorList>
            <person name="Gilroy R."/>
        </authorList>
    </citation>
    <scope>NUCLEOTIDE SEQUENCE</scope>
    <source>
        <strain evidence="2">4376</strain>
    </source>
</reference>
<dbReference type="AlphaFoldDB" id="A0A9D1RZG5"/>
<dbReference type="EMBL" id="DXFZ01000093">
    <property type="protein sequence ID" value="HIW96350.1"/>
    <property type="molecule type" value="Genomic_DNA"/>
</dbReference>
<dbReference type="InterPro" id="IPR021632">
    <property type="entry name" value="DUF3239"/>
</dbReference>
<accession>A0A9D1RZG5</accession>
<keyword evidence="1" id="KW-1133">Transmembrane helix</keyword>
<dbReference type="Pfam" id="PF11580">
    <property type="entry name" value="DUF3239"/>
    <property type="match status" value="1"/>
</dbReference>
<reference evidence="2" key="1">
    <citation type="journal article" date="2021" name="PeerJ">
        <title>Extensive microbial diversity within the chicken gut microbiome revealed by metagenomics and culture.</title>
        <authorList>
            <person name="Gilroy R."/>
            <person name="Ravi A."/>
            <person name="Getino M."/>
            <person name="Pursley I."/>
            <person name="Horton D.L."/>
            <person name="Alikhan N.F."/>
            <person name="Baker D."/>
            <person name="Gharbi K."/>
            <person name="Hall N."/>
            <person name="Watson M."/>
            <person name="Adriaenssens E.M."/>
            <person name="Foster-Nyarko E."/>
            <person name="Jarju S."/>
            <person name="Secka A."/>
            <person name="Antonio M."/>
            <person name="Oren A."/>
            <person name="Chaudhuri R.R."/>
            <person name="La Ragione R."/>
            <person name="Hildebrand F."/>
            <person name="Pallen M.J."/>
        </authorList>
    </citation>
    <scope>NUCLEOTIDE SEQUENCE</scope>
    <source>
        <strain evidence="2">4376</strain>
    </source>
</reference>
<evidence type="ECO:0000256" key="1">
    <source>
        <dbReference type="SAM" id="Phobius"/>
    </source>
</evidence>
<evidence type="ECO:0000313" key="3">
    <source>
        <dbReference type="Proteomes" id="UP000824189"/>
    </source>
</evidence>
<sequence>MTDFPIQVDEAYARSHNEFLRDAKRLQISAGILAVILAGIIAAVFYFRGPDLVSFAVAISLGFFALLSLIMIPVLPKKMGSPQEYYAAYKLAPAMVAEVNARDMVIMAYVDANADPQKAPRGAGEMVVPALAVRTVTSIPGVPREVGARVPSMAVTGYRPTRGPKVYEEISPMPVAWGTPDEKVWKEAERALPTNQWKKLEGMLDRVQEAKKADRNVLFLEGRPGKK</sequence>
<organism evidence="2 3">
    <name type="scientific">Candidatus Corynebacterium gallistercoris</name>
    <dbReference type="NCBI Taxonomy" id="2838530"/>
    <lineage>
        <taxon>Bacteria</taxon>
        <taxon>Bacillati</taxon>
        <taxon>Actinomycetota</taxon>
        <taxon>Actinomycetes</taxon>
        <taxon>Mycobacteriales</taxon>
        <taxon>Corynebacteriaceae</taxon>
        <taxon>Corynebacterium</taxon>
    </lineage>
</organism>
<proteinExistence type="predicted"/>
<name>A0A9D1RZG5_9CORY</name>
<keyword evidence="1" id="KW-0472">Membrane</keyword>
<protein>
    <submittedName>
        <fullName evidence="2">DUF3239 domain-containing protein</fullName>
    </submittedName>
</protein>
<dbReference type="InterPro" id="IPR023124">
    <property type="entry name" value="DUF3239_dom_sf"/>
</dbReference>
<gene>
    <name evidence="2" type="ORF">H9867_07710</name>
</gene>
<feature type="transmembrane region" description="Helical" evidence="1">
    <location>
        <begin position="28"/>
        <end position="47"/>
    </location>
</feature>